<organism evidence="2 3">
    <name type="scientific">Bacillus salipaludis</name>
    <dbReference type="NCBI Taxonomy" id="2547811"/>
    <lineage>
        <taxon>Bacteria</taxon>
        <taxon>Bacillati</taxon>
        <taxon>Bacillota</taxon>
        <taxon>Bacilli</taxon>
        <taxon>Bacillales</taxon>
        <taxon>Bacillaceae</taxon>
        <taxon>Bacillus</taxon>
    </lineage>
</organism>
<reference evidence="2 3" key="1">
    <citation type="submission" date="2019-03" db="EMBL/GenBank/DDBJ databases">
        <title>Bacillus niacini sp. nov. a Nicotinate-Metabolizing Mesophile Isolated from Soil.</title>
        <authorList>
            <person name="Zhang G."/>
        </authorList>
    </citation>
    <scope>NUCLEOTIDE SEQUENCE [LARGE SCALE GENOMIC DNA]</scope>
    <source>
        <strain evidence="2 3">WN066</strain>
    </source>
</reference>
<gene>
    <name evidence="2" type="ORF">E2K98_21005</name>
</gene>
<name>A0A4R5VNW8_9BACI</name>
<sequence length="324" mass="37758">MIILFEKDLIKPILLEQHEALERRIVKNHPSRVYVEEKLINLRSGYRGEKNLHYFLSLLPPKRYHIFHDIRLPHGDSYFQIDAFLLSEKFGLIIDSKNYSGSLVLERHQLTQEVNENKKVYSNPLSQVSRHKILLNYWFEKNQLPLVPLDHLVCFTNPKASLHISAGYIEAEKKVCKAENLLMKIGELDKYFKKECLDLKAMGKIKRQILVKNTPLKSDILLMYNIDISEIITGVQCPKCLYIPLHYKGRNWECPSCDSISKDAHLPAIYDFFLLIKPLITNAELCWFLQLPSPRAAAYLFSHLNFPHSGTNKGRIYHQPKSFL</sequence>
<dbReference type="AlphaFoldDB" id="A0A4R5VNW8"/>
<accession>A0A4R5VNW8</accession>
<protein>
    <submittedName>
        <fullName evidence="2">NERD domain-containing protein</fullName>
    </submittedName>
</protein>
<dbReference type="Pfam" id="PF08378">
    <property type="entry name" value="NERD"/>
    <property type="match status" value="1"/>
</dbReference>
<evidence type="ECO:0000259" key="1">
    <source>
        <dbReference type="PROSITE" id="PS50965"/>
    </source>
</evidence>
<dbReference type="InterPro" id="IPR011528">
    <property type="entry name" value="NERD"/>
</dbReference>
<evidence type="ECO:0000313" key="2">
    <source>
        <dbReference type="EMBL" id="TDK59175.1"/>
    </source>
</evidence>
<dbReference type="Proteomes" id="UP000295132">
    <property type="component" value="Unassembled WGS sequence"/>
</dbReference>
<feature type="domain" description="NERD" evidence="1">
    <location>
        <begin position="44"/>
        <end position="158"/>
    </location>
</feature>
<comment type="caution">
    <text evidence="2">The sequence shown here is derived from an EMBL/GenBank/DDBJ whole genome shotgun (WGS) entry which is preliminary data.</text>
</comment>
<dbReference type="PROSITE" id="PS50965">
    <property type="entry name" value="NERD"/>
    <property type="match status" value="1"/>
</dbReference>
<evidence type="ECO:0000313" key="3">
    <source>
        <dbReference type="Proteomes" id="UP000295132"/>
    </source>
</evidence>
<proteinExistence type="predicted"/>
<dbReference type="EMBL" id="SMYO01000010">
    <property type="protein sequence ID" value="TDK59175.1"/>
    <property type="molecule type" value="Genomic_DNA"/>
</dbReference>